<dbReference type="GO" id="GO:0009103">
    <property type="term" value="P:lipopolysaccharide biosynthetic process"/>
    <property type="evidence" value="ECO:0007669"/>
    <property type="project" value="TreeGrafter"/>
</dbReference>
<dbReference type="Pfam" id="PF13439">
    <property type="entry name" value="Glyco_transf_4"/>
    <property type="match status" value="1"/>
</dbReference>
<dbReference type="AlphaFoldDB" id="D2QM94"/>
<dbReference type="eggNOG" id="COG0438">
    <property type="taxonomic scope" value="Bacteria"/>
</dbReference>
<accession>D2QM94</accession>
<dbReference type="GO" id="GO:0016757">
    <property type="term" value="F:glycosyltransferase activity"/>
    <property type="evidence" value="ECO:0007669"/>
    <property type="project" value="InterPro"/>
</dbReference>
<proteinExistence type="predicted"/>
<keyword evidence="1 4" id="KW-0808">Transferase</keyword>
<dbReference type="PANTHER" id="PTHR46401">
    <property type="entry name" value="GLYCOSYLTRANSFERASE WBBK-RELATED"/>
    <property type="match status" value="1"/>
</dbReference>
<evidence type="ECO:0000313" key="5">
    <source>
        <dbReference type="Proteomes" id="UP000002028"/>
    </source>
</evidence>
<gene>
    <name evidence="4" type="ordered locus">Slin_3146</name>
</gene>
<dbReference type="CDD" id="cd03801">
    <property type="entry name" value="GT4_PimA-like"/>
    <property type="match status" value="1"/>
</dbReference>
<name>D2QM94_SPILD</name>
<reference evidence="4 5" key="1">
    <citation type="journal article" date="2010" name="Stand. Genomic Sci.">
        <title>Complete genome sequence of Spirosoma linguale type strain (1).</title>
        <authorList>
            <person name="Lail K."/>
            <person name="Sikorski J."/>
            <person name="Saunders E."/>
            <person name="Lapidus A."/>
            <person name="Glavina Del Rio T."/>
            <person name="Copeland A."/>
            <person name="Tice H."/>
            <person name="Cheng J.-F."/>
            <person name="Lucas S."/>
            <person name="Nolan M."/>
            <person name="Bruce D."/>
            <person name="Goodwin L."/>
            <person name="Pitluck S."/>
            <person name="Ivanova N."/>
            <person name="Mavromatis K."/>
            <person name="Ovchinnikova G."/>
            <person name="Pati A."/>
            <person name="Chen A."/>
            <person name="Palaniappan K."/>
            <person name="Land M."/>
            <person name="Hauser L."/>
            <person name="Chang Y.-J."/>
            <person name="Jeffries C.D."/>
            <person name="Chain P."/>
            <person name="Brettin T."/>
            <person name="Detter J.C."/>
            <person name="Schuetze A."/>
            <person name="Rohde M."/>
            <person name="Tindall B.J."/>
            <person name="Goeker M."/>
            <person name="Bristow J."/>
            <person name="Eisen J.A."/>
            <person name="Markowitz V."/>
            <person name="Hugenholtz P."/>
            <person name="Kyrpides N.C."/>
            <person name="Klenk H.-P."/>
            <person name="Chen F."/>
        </authorList>
    </citation>
    <scope>NUCLEOTIDE SEQUENCE [LARGE SCALE GENOMIC DNA]</scope>
    <source>
        <strain evidence="5">ATCC 33905 / DSM 74 / LMG 10896 / Claus 1</strain>
    </source>
</reference>
<organism evidence="4 5">
    <name type="scientific">Spirosoma linguale (strain ATCC 33905 / DSM 74 / LMG 10896 / Claus 1)</name>
    <dbReference type="NCBI Taxonomy" id="504472"/>
    <lineage>
        <taxon>Bacteria</taxon>
        <taxon>Pseudomonadati</taxon>
        <taxon>Bacteroidota</taxon>
        <taxon>Cytophagia</taxon>
        <taxon>Cytophagales</taxon>
        <taxon>Cytophagaceae</taxon>
        <taxon>Spirosoma</taxon>
    </lineage>
</organism>
<dbReference type="InterPro" id="IPR001296">
    <property type="entry name" value="Glyco_trans_1"/>
</dbReference>
<dbReference type="EMBL" id="CP001769">
    <property type="protein sequence ID" value="ADB39157.1"/>
    <property type="molecule type" value="Genomic_DNA"/>
</dbReference>
<protein>
    <submittedName>
        <fullName evidence="4">Glycosyl transferase group 1</fullName>
    </submittedName>
</protein>
<sequence>MKSKRIIAVHLLNDFSGSPLVFRQALEALEEANLDVVLFTATPNGSGFLSDIPRVATQAIAYKWHPAKLVTLYYYLNIQLRLFFRLLFFLRSTDEVYINTLLPFGAALAGWLRGCRVVYHVHEVSLKPWLLKAWLRLIANVTAQEVLFVSKYTQQQTGLTRPVCRQVYNALRDSFTEQASQLAEANTAFPFTALMLCSNKAYKGIYEFVACARQLSHIRFMLVLNAKNEEVTAFTEQVNPPVNCLVYPAQADTIPFYEQAHVVLNLSRPDAWVETFGMTALEAMACGRPIIVPPVGGICELIEDSKEGFTVDARQTEEVIQRLQLLSSDINLYLKMAQAARRRSAFFSARRFREQITSVFLPEQVSSRSVYSLEKVSRIENE</sequence>
<dbReference type="Proteomes" id="UP000002028">
    <property type="component" value="Chromosome"/>
</dbReference>
<dbReference type="CAZy" id="GT4">
    <property type="family name" value="Glycosyltransferase Family 4"/>
</dbReference>
<dbReference type="STRING" id="504472.Slin_3146"/>
<dbReference type="SUPFAM" id="SSF53756">
    <property type="entry name" value="UDP-Glycosyltransferase/glycogen phosphorylase"/>
    <property type="match status" value="1"/>
</dbReference>
<dbReference type="InterPro" id="IPR028098">
    <property type="entry name" value="Glyco_trans_4-like_N"/>
</dbReference>
<evidence type="ECO:0000259" key="3">
    <source>
        <dbReference type="Pfam" id="PF13439"/>
    </source>
</evidence>
<dbReference type="KEGG" id="sli:Slin_3146"/>
<feature type="domain" description="Glycosyl transferase family 1" evidence="2">
    <location>
        <begin position="202"/>
        <end position="343"/>
    </location>
</feature>
<dbReference type="HOGENOM" id="CLU_771017_0_0_10"/>
<evidence type="ECO:0000259" key="2">
    <source>
        <dbReference type="Pfam" id="PF00534"/>
    </source>
</evidence>
<feature type="domain" description="Glycosyltransferase subfamily 4-like N-terminal" evidence="3">
    <location>
        <begin position="21"/>
        <end position="156"/>
    </location>
</feature>
<evidence type="ECO:0000256" key="1">
    <source>
        <dbReference type="ARBA" id="ARBA00022679"/>
    </source>
</evidence>
<dbReference type="RefSeq" id="WP_012927682.1">
    <property type="nucleotide sequence ID" value="NC_013730.1"/>
</dbReference>
<dbReference type="PANTHER" id="PTHR46401:SF2">
    <property type="entry name" value="GLYCOSYLTRANSFERASE WBBK-RELATED"/>
    <property type="match status" value="1"/>
</dbReference>
<keyword evidence="5" id="KW-1185">Reference proteome</keyword>
<evidence type="ECO:0000313" key="4">
    <source>
        <dbReference type="EMBL" id="ADB39157.1"/>
    </source>
</evidence>
<dbReference type="Pfam" id="PF00534">
    <property type="entry name" value="Glycos_transf_1"/>
    <property type="match status" value="1"/>
</dbReference>
<dbReference type="Gene3D" id="3.40.50.2000">
    <property type="entry name" value="Glycogen Phosphorylase B"/>
    <property type="match status" value="2"/>
</dbReference>